<comment type="caution">
    <text evidence="1">The sequence shown here is derived from an EMBL/GenBank/DDBJ whole genome shotgun (WGS) entry which is preliminary data.</text>
</comment>
<evidence type="ECO:0000313" key="2">
    <source>
        <dbReference type="Proteomes" id="UP001258181"/>
    </source>
</evidence>
<accession>A0ABU1TXM7</accession>
<sequence length="44" mass="5342">MKFQMDLIHILKSMKLPEQIKENEEGNKLFGVWPPKQFIVKKYH</sequence>
<name>A0ABU1TXM7_9BACL</name>
<gene>
    <name evidence="1" type="ORF">J2X07_000929</name>
</gene>
<keyword evidence="2" id="KW-1185">Reference proteome</keyword>
<evidence type="ECO:0000313" key="1">
    <source>
        <dbReference type="EMBL" id="MDR7071954.1"/>
    </source>
</evidence>
<organism evidence="1 2">
    <name type="scientific">Fictibacillus barbaricus</name>
    <dbReference type="NCBI Taxonomy" id="182136"/>
    <lineage>
        <taxon>Bacteria</taxon>
        <taxon>Bacillati</taxon>
        <taxon>Bacillota</taxon>
        <taxon>Bacilli</taxon>
        <taxon>Bacillales</taxon>
        <taxon>Fictibacillaceae</taxon>
        <taxon>Fictibacillus</taxon>
    </lineage>
</organism>
<dbReference type="Proteomes" id="UP001258181">
    <property type="component" value="Unassembled WGS sequence"/>
</dbReference>
<reference evidence="1 2" key="1">
    <citation type="submission" date="2023-07" db="EMBL/GenBank/DDBJ databases">
        <title>Sorghum-associated microbial communities from plants grown in Nebraska, USA.</title>
        <authorList>
            <person name="Schachtman D."/>
        </authorList>
    </citation>
    <scope>NUCLEOTIDE SEQUENCE [LARGE SCALE GENOMIC DNA]</scope>
    <source>
        <strain evidence="1 2">BE211</strain>
    </source>
</reference>
<protein>
    <submittedName>
        <fullName evidence="1">Uncharacterized protein</fullName>
    </submittedName>
</protein>
<dbReference type="EMBL" id="JAVDWA010000001">
    <property type="protein sequence ID" value="MDR7071954.1"/>
    <property type="molecule type" value="Genomic_DNA"/>
</dbReference>
<proteinExistence type="predicted"/>